<dbReference type="PANTHER" id="PTHR32089:SF112">
    <property type="entry name" value="LYSOZYME-LIKE PROTEIN-RELATED"/>
    <property type="match status" value="1"/>
</dbReference>
<dbReference type="InterPro" id="IPR004090">
    <property type="entry name" value="Chemotax_Me-accpt_rcpt"/>
</dbReference>
<evidence type="ECO:0000313" key="12">
    <source>
        <dbReference type="EMBL" id="TDQ86352.1"/>
    </source>
</evidence>
<dbReference type="InterPro" id="IPR029151">
    <property type="entry name" value="Sensor-like_sf"/>
</dbReference>
<protein>
    <submittedName>
        <fullName evidence="12">Methyl-accepting chemotaxis sensory transducer</fullName>
    </submittedName>
</protein>
<keyword evidence="6 8" id="KW-0807">Transducer</keyword>
<keyword evidence="2" id="KW-1003">Cell membrane</keyword>
<evidence type="ECO:0000259" key="10">
    <source>
        <dbReference type="PROSITE" id="PS50111"/>
    </source>
</evidence>
<dbReference type="PROSITE" id="PS50111">
    <property type="entry name" value="CHEMOTAXIS_TRANSDUC_2"/>
    <property type="match status" value="1"/>
</dbReference>
<reference evidence="12 13" key="1">
    <citation type="submission" date="2019-03" db="EMBL/GenBank/DDBJ databases">
        <title>Genomic Encyclopedia of Type Strains, Phase III (KMG-III): the genomes of soil and plant-associated and newly described type strains.</title>
        <authorList>
            <person name="Whitman W."/>
        </authorList>
    </citation>
    <scope>NUCLEOTIDE SEQUENCE [LARGE SCALE GENOMIC DNA]</scope>
    <source>
        <strain evidence="12 13">CGMCC 1.7660</strain>
    </source>
</reference>
<comment type="caution">
    <text evidence="12">The sequence shown here is derived from an EMBL/GenBank/DDBJ whole genome shotgun (WGS) entry which is preliminary data.</text>
</comment>
<dbReference type="CDD" id="cd06225">
    <property type="entry name" value="HAMP"/>
    <property type="match status" value="1"/>
</dbReference>
<evidence type="ECO:0000256" key="1">
    <source>
        <dbReference type="ARBA" id="ARBA00004651"/>
    </source>
</evidence>
<evidence type="ECO:0000256" key="2">
    <source>
        <dbReference type="ARBA" id="ARBA00022475"/>
    </source>
</evidence>
<dbReference type="GO" id="GO:0004888">
    <property type="term" value="F:transmembrane signaling receptor activity"/>
    <property type="evidence" value="ECO:0007669"/>
    <property type="project" value="InterPro"/>
</dbReference>
<feature type="domain" description="Methyl-accepting transducer" evidence="10">
    <location>
        <begin position="302"/>
        <end position="528"/>
    </location>
</feature>
<accession>A0A4R6X2N7</accession>
<evidence type="ECO:0000313" key="13">
    <source>
        <dbReference type="Proteomes" id="UP000295783"/>
    </source>
</evidence>
<dbReference type="PROSITE" id="PS50885">
    <property type="entry name" value="HAMP"/>
    <property type="match status" value="1"/>
</dbReference>
<dbReference type="InterPro" id="IPR003660">
    <property type="entry name" value="HAMP_dom"/>
</dbReference>
<evidence type="ECO:0000256" key="8">
    <source>
        <dbReference type="PROSITE-ProRule" id="PRU00284"/>
    </source>
</evidence>
<dbReference type="Gene3D" id="1.10.287.950">
    <property type="entry name" value="Methyl-accepting chemotaxis protein"/>
    <property type="match status" value="1"/>
</dbReference>
<evidence type="ECO:0000256" key="6">
    <source>
        <dbReference type="ARBA" id="ARBA00023224"/>
    </source>
</evidence>
<dbReference type="Gene3D" id="6.10.340.10">
    <property type="match status" value="1"/>
</dbReference>
<feature type="transmembrane region" description="Helical" evidence="9">
    <location>
        <begin position="184"/>
        <end position="206"/>
    </location>
</feature>
<dbReference type="GO" id="GO:0005886">
    <property type="term" value="C:plasma membrane"/>
    <property type="evidence" value="ECO:0007669"/>
    <property type="project" value="UniProtKB-SubCell"/>
</dbReference>
<dbReference type="InterPro" id="IPR033463">
    <property type="entry name" value="sCache_3"/>
</dbReference>
<keyword evidence="3 9" id="KW-0812">Transmembrane</keyword>
<evidence type="ECO:0000256" key="4">
    <source>
        <dbReference type="ARBA" id="ARBA00022989"/>
    </source>
</evidence>
<evidence type="ECO:0000256" key="5">
    <source>
        <dbReference type="ARBA" id="ARBA00023136"/>
    </source>
</evidence>
<dbReference type="SMART" id="SM00283">
    <property type="entry name" value="MA"/>
    <property type="match status" value="1"/>
</dbReference>
<dbReference type="GO" id="GO:0006935">
    <property type="term" value="P:chemotaxis"/>
    <property type="evidence" value="ECO:0007669"/>
    <property type="project" value="InterPro"/>
</dbReference>
<proteinExistence type="inferred from homology"/>
<comment type="similarity">
    <text evidence="7">Belongs to the methyl-accepting chemotaxis (MCP) protein family.</text>
</comment>
<dbReference type="Proteomes" id="UP000295783">
    <property type="component" value="Unassembled WGS sequence"/>
</dbReference>
<dbReference type="EMBL" id="SNYW01000001">
    <property type="protein sequence ID" value="TDQ86352.1"/>
    <property type="molecule type" value="Genomic_DNA"/>
</dbReference>
<feature type="domain" description="HAMP" evidence="11">
    <location>
        <begin position="208"/>
        <end position="261"/>
    </location>
</feature>
<gene>
    <name evidence="12" type="ORF">A8950_0043</name>
</gene>
<evidence type="ECO:0000256" key="3">
    <source>
        <dbReference type="ARBA" id="ARBA00022692"/>
    </source>
</evidence>
<dbReference type="InterPro" id="IPR004089">
    <property type="entry name" value="MCPsignal_dom"/>
</dbReference>
<evidence type="ECO:0000256" key="7">
    <source>
        <dbReference type="ARBA" id="ARBA00029447"/>
    </source>
</evidence>
<sequence length="558" mass="58599">MFNRISIAGRVTLATTAFLILLAGVLIFTAYQLVAQEMENQAVKAQETSMRVAWNVLHQAGTTFTIRDGKMYADDVLLNENYAIVDKVKELVGGTATIFQGDTRIATNVMKPDGSGRAIGTQLAKNAAHDAVLGRGQSFTGTVDILGQTFFTGYDPIKNPAGETIGILYVGVKKSDYFAVVEALLWRFGLVTLGVTVVLVLLGLFVTKRLLRPLAELRTDLGALGEGNLAVEVRHTGRRDEIGVMARTVAIFKTGMEERNRLQAAQAEAEKAAQAERQATLHNVAEQFRQSVLGVIDRVAGAAGTLSAGADTVAHQAEETSGDVGSSNEAAGRVARNVEAVAAATEELTASIADISRQVAETSSAAERAVSEANETSAIMQNLADSANRIGEVVRLINEIASQTNLLALNATIEAARAGEMGKGFAVVASEVKNLATQTAKATDEIQAQIQSIQGETQKAVGAIGGIATSIGDINQKAHVVSEAVAQQQEATGEIARNVQQASSETETVSQRIAAAAAAAGHSGDGASKLRSEAADLAGDVDQLRMLSGEFIDKIAEV</sequence>
<dbReference type="PANTHER" id="PTHR32089">
    <property type="entry name" value="METHYL-ACCEPTING CHEMOTAXIS PROTEIN MCPB"/>
    <property type="match status" value="1"/>
</dbReference>
<dbReference type="RefSeq" id="WP_166644915.1">
    <property type="nucleotide sequence ID" value="NZ_SNYW01000001.1"/>
</dbReference>
<dbReference type="GO" id="GO:0007165">
    <property type="term" value="P:signal transduction"/>
    <property type="evidence" value="ECO:0007669"/>
    <property type="project" value="UniProtKB-KW"/>
</dbReference>
<keyword evidence="13" id="KW-1185">Reference proteome</keyword>
<evidence type="ECO:0000259" key="11">
    <source>
        <dbReference type="PROSITE" id="PS50885"/>
    </source>
</evidence>
<dbReference type="SMART" id="SM00304">
    <property type="entry name" value="HAMP"/>
    <property type="match status" value="1"/>
</dbReference>
<dbReference type="SUPFAM" id="SSF58104">
    <property type="entry name" value="Methyl-accepting chemotaxis protein (MCP) signaling domain"/>
    <property type="match status" value="1"/>
</dbReference>
<dbReference type="PRINTS" id="PR00260">
    <property type="entry name" value="CHEMTRNSDUCR"/>
</dbReference>
<dbReference type="SUPFAM" id="SSF103190">
    <property type="entry name" value="Sensory domain-like"/>
    <property type="match status" value="1"/>
</dbReference>
<dbReference type="AlphaFoldDB" id="A0A4R6X2N7"/>
<evidence type="ECO:0000256" key="9">
    <source>
        <dbReference type="SAM" id="Phobius"/>
    </source>
</evidence>
<keyword evidence="4 9" id="KW-1133">Transmembrane helix</keyword>
<dbReference type="Pfam" id="PF17202">
    <property type="entry name" value="sCache_3_3"/>
    <property type="match status" value="1"/>
</dbReference>
<dbReference type="Pfam" id="PF00672">
    <property type="entry name" value="HAMP"/>
    <property type="match status" value="1"/>
</dbReference>
<organism evidence="12 13">
    <name type="scientific">Dongia mobilis</name>
    <dbReference type="NCBI Taxonomy" id="578943"/>
    <lineage>
        <taxon>Bacteria</taxon>
        <taxon>Pseudomonadati</taxon>
        <taxon>Pseudomonadota</taxon>
        <taxon>Alphaproteobacteria</taxon>
        <taxon>Rhodospirillales</taxon>
        <taxon>Dongiaceae</taxon>
        <taxon>Dongia</taxon>
    </lineage>
</organism>
<comment type="subcellular location">
    <subcellularLocation>
        <location evidence="1">Cell membrane</location>
        <topology evidence="1">Multi-pass membrane protein</topology>
    </subcellularLocation>
</comment>
<keyword evidence="5 9" id="KW-0472">Membrane</keyword>
<dbReference type="Pfam" id="PF00015">
    <property type="entry name" value="MCPsignal"/>
    <property type="match status" value="1"/>
</dbReference>
<name>A0A4R6X2N7_9PROT</name>